<dbReference type="Pfam" id="PF10551">
    <property type="entry name" value="MULE"/>
    <property type="match status" value="1"/>
</dbReference>
<dbReference type="Proteomes" id="UP001374535">
    <property type="component" value="Chromosome 1"/>
</dbReference>
<organism evidence="2 3">
    <name type="scientific">Vigna mungo</name>
    <name type="common">Black gram</name>
    <name type="synonym">Phaseolus mungo</name>
    <dbReference type="NCBI Taxonomy" id="3915"/>
    <lineage>
        <taxon>Eukaryota</taxon>
        <taxon>Viridiplantae</taxon>
        <taxon>Streptophyta</taxon>
        <taxon>Embryophyta</taxon>
        <taxon>Tracheophyta</taxon>
        <taxon>Spermatophyta</taxon>
        <taxon>Magnoliopsida</taxon>
        <taxon>eudicotyledons</taxon>
        <taxon>Gunneridae</taxon>
        <taxon>Pentapetalae</taxon>
        <taxon>rosids</taxon>
        <taxon>fabids</taxon>
        <taxon>Fabales</taxon>
        <taxon>Fabaceae</taxon>
        <taxon>Papilionoideae</taxon>
        <taxon>50 kb inversion clade</taxon>
        <taxon>NPAAA clade</taxon>
        <taxon>indigoferoid/millettioid clade</taxon>
        <taxon>Phaseoleae</taxon>
        <taxon>Vigna</taxon>
    </lineage>
</organism>
<evidence type="ECO:0000259" key="1">
    <source>
        <dbReference type="Pfam" id="PF10551"/>
    </source>
</evidence>
<keyword evidence="3" id="KW-1185">Reference proteome</keyword>
<evidence type="ECO:0000313" key="2">
    <source>
        <dbReference type="EMBL" id="WVZ22494.1"/>
    </source>
</evidence>
<evidence type="ECO:0000313" key="3">
    <source>
        <dbReference type="Proteomes" id="UP001374535"/>
    </source>
</evidence>
<dbReference type="InterPro" id="IPR018289">
    <property type="entry name" value="MULE_transposase_dom"/>
</dbReference>
<gene>
    <name evidence="2" type="ORF">V8G54_001038</name>
</gene>
<feature type="domain" description="MULE transposase" evidence="1">
    <location>
        <begin position="465"/>
        <end position="538"/>
    </location>
</feature>
<dbReference type="PANTHER" id="PTHR31973:SF187">
    <property type="entry name" value="MUTATOR TRANSPOSASE MUDRA PROTEIN"/>
    <property type="match status" value="1"/>
</dbReference>
<proteinExistence type="predicted"/>
<protein>
    <recommendedName>
        <fullName evidence="1">MULE transposase domain-containing protein</fullName>
    </recommendedName>
</protein>
<dbReference type="EMBL" id="CP144700">
    <property type="protein sequence ID" value="WVZ22494.1"/>
    <property type="molecule type" value="Genomic_DNA"/>
</dbReference>
<sequence length="552" mass="62410">MHVVNLARLNGEAHVFVIHLVSEAEVIHMVMGVDDDEEQVEVETVMEEDVRGVEQVGGVLEEVGGEEQEMGEQVQVEIVMEEEVHGVEQVGGVLKDQVCEEQEMIEEVQVQAVMEEEAVDGEVQVEKVDGHGEDEGAEQNEVQADVEIGSWNSSFESDSGDGNTNWLEGLVDVNVGCDMDDDIHVDLEGNVEVEVQSLSNECSGPCFSDSDNISDVNVEGENNRGLSDDDWESEELISGAESDEEHTNVEGYGSFATFVLPKNMVDFKWEVGTYFAEKQDILDGIKSYALDNGRNIKFVKNDKQRMRFKCVGAKGQRPWRLYCGYIKAVKTWQLRTMVDNHTCRREFNLKLIDAKWLSNKIQKTIRENPTVKGVDIREKIQRKWNIGISRCMTYRAKNIATKKIDGSFKEQYKRLYDYGHELLDKNLGSTVKLHVEDVGGEVIFKRFYLCLKACKESFLSCRPIIGLDGAFLKGKYGGELLTAVGRDGNDQMLPIAYCVVEVENKESWRWFLELLVDDLGGAEICSSFTFISDQQKVILIFNFDLYILTFRS</sequence>
<accession>A0AAQ3S7T9</accession>
<name>A0AAQ3S7T9_VIGMU</name>
<reference evidence="2 3" key="1">
    <citation type="journal article" date="2023" name="Life. Sci Alliance">
        <title>Evolutionary insights into 3D genome organization and epigenetic landscape of Vigna mungo.</title>
        <authorList>
            <person name="Junaid A."/>
            <person name="Singh B."/>
            <person name="Bhatia S."/>
        </authorList>
    </citation>
    <scope>NUCLEOTIDE SEQUENCE [LARGE SCALE GENOMIC DNA]</scope>
    <source>
        <strain evidence="2">Urdbean</strain>
    </source>
</reference>
<dbReference type="AlphaFoldDB" id="A0AAQ3S7T9"/>
<dbReference type="PANTHER" id="PTHR31973">
    <property type="entry name" value="POLYPROTEIN, PUTATIVE-RELATED"/>
    <property type="match status" value="1"/>
</dbReference>